<dbReference type="PANTHER" id="PTHR42059">
    <property type="entry name" value="TNT DOMAIN-CONTAINING PROTEIN"/>
    <property type="match status" value="1"/>
</dbReference>
<dbReference type="InterPro" id="IPR025331">
    <property type="entry name" value="TNT"/>
</dbReference>
<dbReference type="Proteomes" id="UP000824596">
    <property type="component" value="Unassembled WGS sequence"/>
</dbReference>
<feature type="domain" description="TNT" evidence="3">
    <location>
        <begin position="114"/>
        <end position="205"/>
    </location>
</feature>
<keyword evidence="1" id="KW-0812">Transmembrane</keyword>
<evidence type="ECO:0000313" key="5">
    <source>
        <dbReference type="Proteomes" id="UP000824596"/>
    </source>
</evidence>
<organism evidence="4 5">
    <name type="scientific">Hirsutella rhossiliensis</name>
    <dbReference type="NCBI Taxonomy" id="111463"/>
    <lineage>
        <taxon>Eukaryota</taxon>
        <taxon>Fungi</taxon>
        <taxon>Dikarya</taxon>
        <taxon>Ascomycota</taxon>
        <taxon>Pezizomycotina</taxon>
        <taxon>Sordariomycetes</taxon>
        <taxon>Hypocreomycetidae</taxon>
        <taxon>Hypocreales</taxon>
        <taxon>Ophiocordycipitaceae</taxon>
        <taxon>Hirsutella</taxon>
    </lineage>
</organism>
<dbReference type="GeneID" id="68349158"/>
<accession>A0A9P8N6D0</accession>
<evidence type="ECO:0000256" key="2">
    <source>
        <dbReference type="SAM" id="SignalP"/>
    </source>
</evidence>
<dbReference type="AlphaFoldDB" id="A0A9P8N6D0"/>
<protein>
    <recommendedName>
        <fullName evidence="3">TNT domain-containing protein</fullName>
    </recommendedName>
</protein>
<dbReference type="InterPro" id="IPR036259">
    <property type="entry name" value="MFS_trans_sf"/>
</dbReference>
<dbReference type="InterPro" id="IPR053024">
    <property type="entry name" value="Fungal_surface_NADase"/>
</dbReference>
<evidence type="ECO:0000313" key="4">
    <source>
        <dbReference type="EMBL" id="KAH0967387.1"/>
    </source>
</evidence>
<keyword evidence="5" id="KW-1185">Reference proteome</keyword>
<dbReference type="SUPFAM" id="SSF103473">
    <property type="entry name" value="MFS general substrate transporter"/>
    <property type="match status" value="1"/>
</dbReference>
<sequence length="309" mass="33456">MSILSLSLLVLAAISPAYAKVAKPVSCDPQNYCAGTAFDASLQKTHLCGDKRLGPVDFKTGDAPKAVWKTYVPFSKTCPGAFLGEFGKDQWYRYPPEDGFNLDSSGRPIKEKKTLTPGTLVDRFGGEGGKFLSPCGTPYEKRSLPPASLAPYPADPSHPFNYRVYKVIKDFPVSAGPIAPFFDQPGLGVQYKLNINVSMALKKGFFCFSFGFTMTGGDWVVEYLVDVRGGNMSQMGCVPVGFNGGIQPGRLLFAELTYRFGERHPILAYSLAAIVLQLVFGLPNIIAASVSVCLVGIFTGPFFATRGRI</sequence>
<name>A0A9P8N6D0_9HYPO</name>
<keyword evidence="1" id="KW-1133">Transmembrane helix</keyword>
<feature type="chain" id="PRO_5040493000" description="TNT domain-containing protein" evidence="2">
    <location>
        <begin position="20"/>
        <end position="309"/>
    </location>
</feature>
<dbReference type="OrthoDB" id="413079at2759"/>
<proteinExistence type="predicted"/>
<feature type="transmembrane region" description="Helical" evidence="1">
    <location>
        <begin position="266"/>
        <end position="299"/>
    </location>
</feature>
<dbReference type="Pfam" id="PF14021">
    <property type="entry name" value="TNT"/>
    <property type="match status" value="1"/>
</dbReference>
<keyword evidence="2" id="KW-0732">Signal</keyword>
<keyword evidence="1" id="KW-0472">Membrane</keyword>
<reference evidence="4" key="1">
    <citation type="submission" date="2021-09" db="EMBL/GenBank/DDBJ databases">
        <title>A high-quality genome of the endoparasitic fungus Hirsutella rhossiliensis with a comparison of Hirsutella genomes reveals transposable elements contributing to genome size variation.</title>
        <authorList>
            <person name="Lin R."/>
            <person name="Jiao Y."/>
            <person name="Sun X."/>
            <person name="Ling J."/>
            <person name="Xie B."/>
            <person name="Cheng X."/>
        </authorList>
    </citation>
    <scope>NUCLEOTIDE SEQUENCE</scope>
    <source>
        <strain evidence="4">HR02</strain>
    </source>
</reference>
<dbReference type="GO" id="GO:0050135">
    <property type="term" value="F:NADP+ nucleosidase activity"/>
    <property type="evidence" value="ECO:0007669"/>
    <property type="project" value="InterPro"/>
</dbReference>
<comment type="caution">
    <text evidence="4">The sequence shown here is derived from an EMBL/GenBank/DDBJ whole genome shotgun (WGS) entry which is preliminary data.</text>
</comment>
<evidence type="ECO:0000259" key="3">
    <source>
        <dbReference type="Pfam" id="PF14021"/>
    </source>
</evidence>
<gene>
    <name evidence="4" type="ORF">HRG_00029</name>
</gene>
<dbReference type="EMBL" id="JAIZPD010000001">
    <property type="protein sequence ID" value="KAH0967387.1"/>
    <property type="molecule type" value="Genomic_DNA"/>
</dbReference>
<feature type="signal peptide" evidence="2">
    <location>
        <begin position="1"/>
        <end position="19"/>
    </location>
</feature>
<dbReference type="PANTHER" id="PTHR42059:SF1">
    <property type="entry name" value="TNT DOMAIN-CONTAINING PROTEIN"/>
    <property type="match status" value="1"/>
</dbReference>
<evidence type="ECO:0000256" key="1">
    <source>
        <dbReference type="SAM" id="Phobius"/>
    </source>
</evidence>
<dbReference type="RefSeq" id="XP_044724900.1">
    <property type="nucleotide sequence ID" value="XM_044858500.1"/>
</dbReference>